<dbReference type="Proteomes" id="UP000276133">
    <property type="component" value="Unassembled WGS sequence"/>
</dbReference>
<gene>
    <name evidence="1" type="ORF">BpHYR1_011972</name>
</gene>
<reference evidence="1 2" key="1">
    <citation type="journal article" date="2018" name="Sci. Rep.">
        <title>Genomic signatures of local adaptation to the degree of environmental predictability in rotifers.</title>
        <authorList>
            <person name="Franch-Gras L."/>
            <person name="Hahn C."/>
            <person name="Garcia-Roger E.M."/>
            <person name="Carmona M.J."/>
            <person name="Serra M."/>
            <person name="Gomez A."/>
        </authorList>
    </citation>
    <scope>NUCLEOTIDE SEQUENCE [LARGE SCALE GENOMIC DNA]</scope>
    <source>
        <strain evidence="1">HYR1</strain>
    </source>
</reference>
<accession>A0A3M7RZL5</accession>
<proteinExistence type="predicted"/>
<keyword evidence="2" id="KW-1185">Reference proteome</keyword>
<sequence>MVRFLINCGSIKFLKQKSRGSIADVKCVSVGSRSVVGNYIASRIFVGQELVQKEKRSAKAWTMCLTDLGHCPDKLLECDAEQLLIWINWSIVCPRAEHWFKLT</sequence>
<dbReference type="EMBL" id="REGN01002302">
    <property type="protein sequence ID" value="RNA28976.1"/>
    <property type="molecule type" value="Genomic_DNA"/>
</dbReference>
<evidence type="ECO:0000313" key="1">
    <source>
        <dbReference type="EMBL" id="RNA28976.1"/>
    </source>
</evidence>
<dbReference type="AlphaFoldDB" id="A0A3M7RZL5"/>
<protein>
    <submittedName>
        <fullName evidence="1">Uncharacterized protein</fullName>
    </submittedName>
</protein>
<evidence type="ECO:0000313" key="2">
    <source>
        <dbReference type="Proteomes" id="UP000276133"/>
    </source>
</evidence>
<name>A0A3M7RZL5_BRAPC</name>
<comment type="caution">
    <text evidence="1">The sequence shown here is derived from an EMBL/GenBank/DDBJ whole genome shotgun (WGS) entry which is preliminary data.</text>
</comment>
<organism evidence="1 2">
    <name type="scientific">Brachionus plicatilis</name>
    <name type="common">Marine rotifer</name>
    <name type="synonym">Brachionus muelleri</name>
    <dbReference type="NCBI Taxonomy" id="10195"/>
    <lineage>
        <taxon>Eukaryota</taxon>
        <taxon>Metazoa</taxon>
        <taxon>Spiralia</taxon>
        <taxon>Gnathifera</taxon>
        <taxon>Rotifera</taxon>
        <taxon>Eurotatoria</taxon>
        <taxon>Monogononta</taxon>
        <taxon>Pseudotrocha</taxon>
        <taxon>Ploima</taxon>
        <taxon>Brachionidae</taxon>
        <taxon>Brachionus</taxon>
    </lineage>
</organism>